<comment type="caution">
    <text evidence="1">The sequence shown here is derived from an EMBL/GenBank/DDBJ whole genome shotgun (WGS) entry which is preliminary data.</text>
</comment>
<protein>
    <submittedName>
        <fullName evidence="1">Uncharacterized protein</fullName>
    </submittedName>
</protein>
<dbReference type="EMBL" id="JAEFCI010002402">
    <property type="protein sequence ID" value="KAG5462259.1"/>
    <property type="molecule type" value="Genomic_DNA"/>
</dbReference>
<keyword evidence="2" id="KW-1185">Reference proteome</keyword>
<gene>
    <name evidence="1" type="ORF">BJ554DRAFT_5439</name>
</gene>
<evidence type="ECO:0000313" key="2">
    <source>
        <dbReference type="Proteomes" id="UP000673691"/>
    </source>
</evidence>
<dbReference type="AlphaFoldDB" id="A0A8H7ZZK9"/>
<organism evidence="1 2">
    <name type="scientific">Olpidium bornovanus</name>
    <dbReference type="NCBI Taxonomy" id="278681"/>
    <lineage>
        <taxon>Eukaryota</taxon>
        <taxon>Fungi</taxon>
        <taxon>Fungi incertae sedis</taxon>
        <taxon>Olpidiomycota</taxon>
        <taxon>Olpidiomycotina</taxon>
        <taxon>Olpidiomycetes</taxon>
        <taxon>Olpidiales</taxon>
        <taxon>Olpidiaceae</taxon>
        <taxon>Olpidium</taxon>
    </lineage>
</organism>
<sequence length="311" mass="35374">MVDLYAGCIGLVMDEKCFVPGFGAGSKIFPQSEIERQRVIISTMNLIPMFALPGALGRGGGLSFKLASEILLPLFRGGEKVFDIPGTLPVTTTSTSQSAYNEKRRILVQFGEPFHYNMPFTPFDRIMDLQPTRSFDPLAVEGKDQSATDQDEEEKLQVVRSSAESDARSVFAGRRRISDKGDRLCRRWKKTISAPCSFKARFAVSRSFRPPSTSNRWQRQESREVSVPAALNKAKTGPWRKYRGRKMRGQLRREQYVAATIIQNAARRRLRKLRAIKNESAAKIQKNWRRLKFIHIAIMRTLPFSLVYHDG</sequence>
<dbReference type="OrthoDB" id="190375at2759"/>
<evidence type="ECO:0000313" key="1">
    <source>
        <dbReference type="EMBL" id="KAG5462259.1"/>
    </source>
</evidence>
<name>A0A8H7ZZK9_9FUNG</name>
<dbReference type="Proteomes" id="UP000673691">
    <property type="component" value="Unassembled WGS sequence"/>
</dbReference>
<proteinExistence type="predicted"/>
<accession>A0A8H7ZZK9</accession>
<reference evidence="1 2" key="1">
    <citation type="journal article" name="Sci. Rep.">
        <title>Genome-scale phylogenetic analyses confirm Olpidium as the closest living zoosporic fungus to the non-flagellated, terrestrial fungi.</title>
        <authorList>
            <person name="Chang Y."/>
            <person name="Rochon D."/>
            <person name="Sekimoto S."/>
            <person name="Wang Y."/>
            <person name="Chovatia M."/>
            <person name="Sandor L."/>
            <person name="Salamov A."/>
            <person name="Grigoriev I.V."/>
            <person name="Stajich J.E."/>
            <person name="Spatafora J.W."/>
        </authorList>
    </citation>
    <scope>NUCLEOTIDE SEQUENCE [LARGE SCALE GENOMIC DNA]</scope>
    <source>
        <strain evidence="1">S191</strain>
    </source>
</reference>